<dbReference type="InterPro" id="IPR021054">
    <property type="entry name" value="Cell_wall_mannoprotein_1"/>
</dbReference>
<dbReference type="PANTHER" id="PTHR38123:SF6">
    <property type="entry name" value="CELL WALL SERINE-THREONINE-RICH GALACTOMANNOPROTEIN MP1 (AFU_ORTHOLOGUE AFUA_4G03240)"/>
    <property type="match status" value="1"/>
</dbReference>
<reference evidence="2 3" key="1">
    <citation type="journal article" date="2011" name="PLoS Genet.">
        <title>Genome sequencing and comparative transcriptomics of the model entomopathogenic fungi Metarhizium anisopliae and M. acridum.</title>
        <authorList>
            <person name="Gao Q."/>
            <person name="Jin K."/>
            <person name="Ying S.H."/>
            <person name="Zhang Y."/>
            <person name="Xiao G."/>
            <person name="Shang Y."/>
            <person name="Duan Z."/>
            <person name="Hu X."/>
            <person name="Xie X.Q."/>
            <person name="Zhou G."/>
            <person name="Peng G."/>
            <person name="Luo Z."/>
            <person name="Huang W."/>
            <person name="Wang B."/>
            <person name="Fang W."/>
            <person name="Wang S."/>
            <person name="Zhong Y."/>
            <person name="Ma L.J."/>
            <person name="St Leger R.J."/>
            <person name="Zhao G.P."/>
            <person name="Pei Y."/>
            <person name="Feng M.G."/>
            <person name="Xia Y."/>
            <person name="Wang C."/>
        </authorList>
    </citation>
    <scope>NUCLEOTIDE SEQUENCE [LARGE SCALE GENOMIC DNA]</scope>
    <source>
        <strain evidence="2 3">CQMa 102</strain>
    </source>
</reference>
<feature type="chain" id="PRO_5003237903" evidence="1">
    <location>
        <begin position="19"/>
        <end position="193"/>
    </location>
</feature>
<gene>
    <name evidence="2" type="ORF">MAC_02204</name>
</gene>
<keyword evidence="1" id="KW-0732">Signal</keyword>
<dbReference type="OrthoDB" id="2422134at2759"/>
<dbReference type="HOGENOM" id="CLU_122485_0_0_1"/>
<evidence type="ECO:0000313" key="2">
    <source>
        <dbReference type="EMBL" id="EFY91614.1"/>
    </source>
</evidence>
<dbReference type="InParanoid" id="E9DX56"/>
<accession>E9DX56</accession>
<dbReference type="PANTHER" id="PTHR38123">
    <property type="entry name" value="CELL WALL SERINE-THREONINE-RICH GALACTOMANNOPROTEIN MP1 (AFU_ORTHOLOGUE AFUA_4G03240)"/>
    <property type="match status" value="1"/>
</dbReference>
<dbReference type="EMBL" id="GL698480">
    <property type="protein sequence ID" value="EFY91614.1"/>
    <property type="molecule type" value="Genomic_DNA"/>
</dbReference>
<dbReference type="GO" id="GO:0005576">
    <property type="term" value="C:extracellular region"/>
    <property type="evidence" value="ECO:0007669"/>
    <property type="project" value="TreeGrafter"/>
</dbReference>
<dbReference type="Gene3D" id="1.20.1280.140">
    <property type="match status" value="1"/>
</dbReference>
<dbReference type="Proteomes" id="UP000002499">
    <property type="component" value="Unassembled WGS sequence"/>
</dbReference>
<feature type="signal peptide" evidence="1">
    <location>
        <begin position="1"/>
        <end position="18"/>
    </location>
</feature>
<protein>
    <submittedName>
        <fullName evidence="2">Cell wall protein</fullName>
    </submittedName>
</protein>
<proteinExistence type="predicted"/>
<sequence length="193" mass="20222">MKLSVTVALLCLASRAYSLVAAPPPTRVDSSVPTLVDRDLATATSVLADVKNGFVALAAAAKDFNGDPGPLKTAASGLLAKVESGTTAVKNMTPLSFFECLSLLAPAQDLQKQGKALSDQLKAKKDLIQQYKQCATTYGFLDTGVTDSVALITAVVSKVPSIFKDTVQNEGNKITQQLKDLRDAFAPGNCSDS</sequence>
<dbReference type="GeneID" id="19246515"/>
<dbReference type="AlphaFoldDB" id="E9DX56"/>
<evidence type="ECO:0000313" key="3">
    <source>
        <dbReference type="Proteomes" id="UP000002499"/>
    </source>
</evidence>
<evidence type="ECO:0000256" key="1">
    <source>
        <dbReference type="SAM" id="SignalP"/>
    </source>
</evidence>
<keyword evidence="3" id="KW-1185">Reference proteome</keyword>
<name>E9DX56_METAQ</name>
<dbReference type="KEGG" id="maw:19246515"/>
<dbReference type="Pfam" id="PF12296">
    <property type="entry name" value="HsbA"/>
    <property type="match status" value="1"/>
</dbReference>
<dbReference type="OMA" id="TAKECDT"/>
<dbReference type="STRING" id="655827.E9DX56"/>
<dbReference type="eggNOG" id="ENOG502RMTK">
    <property type="taxonomic scope" value="Eukaryota"/>
</dbReference>
<organism evidence="3">
    <name type="scientific">Metarhizium acridum (strain CQMa 102)</name>
    <dbReference type="NCBI Taxonomy" id="655827"/>
    <lineage>
        <taxon>Eukaryota</taxon>
        <taxon>Fungi</taxon>
        <taxon>Dikarya</taxon>
        <taxon>Ascomycota</taxon>
        <taxon>Pezizomycotina</taxon>
        <taxon>Sordariomycetes</taxon>
        <taxon>Hypocreomycetidae</taxon>
        <taxon>Hypocreales</taxon>
        <taxon>Clavicipitaceae</taxon>
        <taxon>Metarhizium</taxon>
    </lineage>
</organism>